<dbReference type="InterPro" id="IPR004250">
    <property type="entry name" value="Somatostatin"/>
</dbReference>
<comment type="caution">
    <text evidence="10">The sequence shown here is derived from an EMBL/GenBank/DDBJ whole genome shotgun (WGS) entry which is preliminary data.</text>
</comment>
<evidence type="ECO:0000256" key="1">
    <source>
        <dbReference type="ARBA" id="ARBA00003524"/>
    </source>
</evidence>
<comment type="subcellular location">
    <subcellularLocation>
        <location evidence="2">Secreted</location>
    </subcellularLocation>
</comment>
<keyword evidence="4" id="KW-0964">Secreted</keyword>
<comment type="function">
    <text evidence="1">Somatostatin inhibits the release of somatotropin.</text>
</comment>
<dbReference type="EMBL" id="JAYKXH010000001">
    <property type="protein sequence ID" value="KAK7176958.1"/>
    <property type="molecule type" value="Genomic_DNA"/>
</dbReference>
<evidence type="ECO:0000256" key="4">
    <source>
        <dbReference type="ARBA" id="ARBA00022525"/>
    </source>
</evidence>
<evidence type="ECO:0000256" key="6">
    <source>
        <dbReference type="ARBA" id="ARBA00022702"/>
    </source>
</evidence>
<evidence type="ECO:0000256" key="2">
    <source>
        <dbReference type="ARBA" id="ARBA00004613"/>
    </source>
</evidence>
<feature type="chain" id="PRO_5042941028" description="Somatostatin/Cortistatin C-terminal domain-containing protein" evidence="8">
    <location>
        <begin position="21"/>
        <end position="102"/>
    </location>
</feature>
<accession>A0AAN9DN52</accession>
<keyword evidence="11" id="KW-1185">Reference proteome</keyword>
<gene>
    <name evidence="10" type="ORF">R3I93_001027</name>
</gene>
<dbReference type="GO" id="GO:0005179">
    <property type="term" value="F:hormone activity"/>
    <property type="evidence" value="ECO:0007669"/>
    <property type="project" value="UniProtKB-KW"/>
</dbReference>
<evidence type="ECO:0000313" key="11">
    <source>
        <dbReference type="Proteomes" id="UP001364617"/>
    </source>
</evidence>
<dbReference type="PANTHER" id="PTHR10558:SF2">
    <property type="entry name" value="SOMATOSTATIN"/>
    <property type="match status" value="1"/>
</dbReference>
<evidence type="ECO:0000259" key="9">
    <source>
        <dbReference type="Pfam" id="PF03002"/>
    </source>
</evidence>
<keyword evidence="5" id="KW-0165">Cleavage on pair of basic residues</keyword>
<organism evidence="10 11">
    <name type="scientific">Phoxinus phoxinus</name>
    <name type="common">Eurasian minnow</name>
    <dbReference type="NCBI Taxonomy" id="58324"/>
    <lineage>
        <taxon>Eukaryota</taxon>
        <taxon>Metazoa</taxon>
        <taxon>Chordata</taxon>
        <taxon>Craniata</taxon>
        <taxon>Vertebrata</taxon>
        <taxon>Euteleostomi</taxon>
        <taxon>Actinopterygii</taxon>
        <taxon>Neopterygii</taxon>
        <taxon>Teleostei</taxon>
        <taxon>Ostariophysi</taxon>
        <taxon>Cypriniformes</taxon>
        <taxon>Leuciscidae</taxon>
        <taxon>Phoxininae</taxon>
        <taxon>Phoxinus</taxon>
    </lineage>
</organism>
<dbReference type="InterPro" id="IPR018142">
    <property type="entry name" value="Somatostatin/Cortistatin_C"/>
</dbReference>
<dbReference type="AlphaFoldDB" id="A0AAN9DN52"/>
<evidence type="ECO:0000313" key="10">
    <source>
        <dbReference type="EMBL" id="KAK7176958.1"/>
    </source>
</evidence>
<dbReference type="PANTHER" id="PTHR10558">
    <property type="entry name" value="SOMATOSTATIN"/>
    <property type="match status" value="1"/>
</dbReference>
<protein>
    <recommendedName>
        <fullName evidence="9">Somatostatin/Cortistatin C-terminal domain-containing protein</fullName>
    </recommendedName>
</protein>
<dbReference type="GO" id="GO:0005615">
    <property type="term" value="C:extracellular space"/>
    <property type="evidence" value="ECO:0007669"/>
    <property type="project" value="TreeGrafter"/>
</dbReference>
<dbReference type="Pfam" id="PF03002">
    <property type="entry name" value="Somatostatin"/>
    <property type="match status" value="1"/>
</dbReference>
<evidence type="ECO:0000256" key="3">
    <source>
        <dbReference type="ARBA" id="ARBA00008327"/>
    </source>
</evidence>
<proteinExistence type="inferred from homology"/>
<evidence type="ECO:0000256" key="7">
    <source>
        <dbReference type="ARBA" id="ARBA00023157"/>
    </source>
</evidence>
<comment type="similarity">
    <text evidence="3">Belongs to the somatostatin family.</text>
</comment>
<sequence>MLVATLSLSLLLCSVSPAPGGDMLIQLLRSEVEPKENELQDFFRLLLLKQLSESVAPEEKQPRESIDDDLDVHTEVVRQIPLSHRERKTGCRNFYWKTFTSC</sequence>
<reference evidence="10 11" key="1">
    <citation type="submission" date="2024-02" db="EMBL/GenBank/DDBJ databases">
        <title>Chromosome-level genome assembly of the Eurasian Minnow (Phoxinus phoxinus).</title>
        <authorList>
            <person name="Oriowo T.O."/>
            <person name="Martin S."/>
            <person name="Stange M."/>
            <person name="Chrysostomakis Y."/>
            <person name="Brown T."/>
            <person name="Winkler S."/>
            <person name="Kukowka S."/>
            <person name="Myers E.W."/>
            <person name="Bohne A."/>
        </authorList>
    </citation>
    <scope>NUCLEOTIDE SEQUENCE [LARGE SCALE GENOMIC DNA]</scope>
    <source>
        <strain evidence="10">ZFMK-TIS-60720</strain>
        <tissue evidence="10">Whole Organism</tissue>
    </source>
</reference>
<feature type="domain" description="Somatostatin/Cortistatin C-terminal" evidence="9">
    <location>
        <begin position="85"/>
        <end position="102"/>
    </location>
</feature>
<name>A0AAN9DN52_9TELE</name>
<dbReference type="Proteomes" id="UP001364617">
    <property type="component" value="Unassembled WGS sequence"/>
</dbReference>
<dbReference type="GO" id="GO:0030334">
    <property type="term" value="P:regulation of cell migration"/>
    <property type="evidence" value="ECO:0007669"/>
    <property type="project" value="TreeGrafter"/>
</dbReference>
<keyword evidence="6" id="KW-0372">Hormone</keyword>
<feature type="signal peptide" evidence="8">
    <location>
        <begin position="1"/>
        <end position="20"/>
    </location>
</feature>
<evidence type="ECO:0000256" key="5">
    <source>
        <dbReference type="ARBA" id="ARBA00022685"/>
    </source>
</evidence>
<evidence type="ECO:0000256" key="8">
    <source>
        <dbReference type="SAM" id="SignalP"/>
    </source>
</evidence>
<keyword evidence="8" id="KW-0732">Signal</keyword>
<keyword evidence="7" id="KW-1015">Disulfide bond</keyword>